<comment type="caution">
    <text evidence="1">The sequence shown here is derived from an EMBL/GenBank/DDBJ whole genome shotgun (WGS) entry which is preliminary data.</text>
</comment>
<gene>
    <name evidence="1" type="ORF">ABMA28_007546</name>
</gene>
<reference evidence="1 2" key="1">
    <citation type="submission" date="2024-06" db="EMBL/GenBank/DDBJ databases">
        <title>A chromosome-level genome assembly of beet webworm, Loxostege sticticalis.</title>
        <authorList>
            <person name="Zhang Y."/>
        </authorList>
    </citation>
    <scope>NUCLEOTIDE SEQUENCE [LARGE SCALE GENOMIC DNA]</scope>
    <source>
        <strain evidence="1">AQ028</strain>
        <tissue evidence="1">Male pupae</tissue>
    </source>
</reference>
<sequence length="247" mass="27800">MTLKLLQLKPSIMKSVLVLVFAVSVLGQQEMLNRLRIRDYNPYFVQLAQETIFEVEKVGWSNFKLDDFTQTLNEITHTNLLVTGEVSYSNGFLVSVQKIDVSQISPIITHRLDEQNVTITTVSVRGHINFRHASVGYDVVANVTSDDRLRRYTGVFTHSVIQGRFEISRNMNTNEISLSALAMSAAAGSGVRMIYMPADEISEILSLRFVATSSFGNAGRWMREIIGPIMLDVARNKIQFPDVCFNC</sequence>
<dbReference type="AlphaFoldDB" id="A0ABD0SIR9"/>
<dbReference type="EMBL" id="JBEDNZ010000020">
    <property type="protein sequence ID" value="KAL0819441.1"/>
    <property type="molecule type" value="Genomic_DNA"/>
</dbReference>
<proteinExistence type="predicted"/>
<organism evidence="1 2">
    <name type="scientific">Loxostege sticticalis</name>
    <name type="common">Beet webworm moth</name>
    <dbReference type="NCBI Taxonomy" id="481309"/>
    <lineage>
        <taxon>Eukaryota</taxon>
        <taxon>Metazoa</taxon>
        <taxon>Ecdysozoa</taxon>
        <taxon>Arthropoda</taxon>
        <taxon>Hexapoda</taxon>
        <taxon>Insecta</taxon>
        <taxon>Pterygota</taxon>
        <taxon>Neoptera</taxon>
        <taxon>Endopterygota</taxon>
        <taxon>Lepidoptera</taxon>
        <taxon>Glossata</taxon>
        <taxon>Ditrysia</taxon>
        <taxon>Pyraloidea</taxon>
        <taxon>Crambidae</taxon>
        <taxon>Pyraustinae</taxon>
        <taxon>Loxostege</taxon>
    </lineage>
</organism>
<accession>A0ABD0SIR9</accession>
<dbReference type="Proteomes" id="UP001549921">
    <property type="component" value="Unassembled WGS sequence"/>
</dbReference>
<evidence type="ECO:0000313" key="1">
    <source>
        <dbReference type="EMBL" id="KAL0819441.1"/>
    </source>
</evidence>
<name>A0ABD0SIR9_LOXSC</name>
<protein>
    <submittedName>
        <fullName evidence="1">Uncharacterized protein</fullName>
    </submittedName>
</protein>
<evidence type="ECO:0000313" key="2">
    <source>
        <dbReference type="Proteomes" id="UP001549921"/>
    </source>
</evidence>